<dbReference type="RefSeq" id="WP_239367877.1">
    <property type="nucleotide sequence ID" value="NZ_JAKREW010000020.1"/>
</dbReference>
<dbReference type="EMBL" id="JAKREW010000020">
    <property type="protein sequence ID" value="MCG7507076.1"/>
    <property type="molecule type" value="Genomic_DNA"/>
</dbReference>
<feature type="region of interest" description="Disordered" evidence="1">
    <location>
        <begin position="1"/>
        <end position="33"/>
    </location>
</feature>
<sequence length="321" mass="35164">MTQPKFKSFADALTAQNTPQAANDNKPTKKPELRYRGTLPALRWLYDNHPELAEPVAEAVQSLSTSNWDVEAGDDYLEIRPTIGELLRAVVNKHTGEEYRPEAKRDKDGNAYIQFGELKFVKGQLVEYGKTKKGRKLTPRDKTRARTDEPSKARNPRFYVFKLRSTTPSPLHAEPYQRPFSGEPALPPMYDPQRGVETTRATLQAFGVDGSVKFEDLPFPATRCPTAIAKGAEFLGGIAQPSGNSSSGAVNLGELPEAPKGEVRKIVEDIASGATLKDIGERMGYGGSKYAIEVGRTAVKGAAVTLVAANDNNFRKNRKAA</sequence>
<dbReference type="Proteomes" id="UP001201701">
    <property type="component" value="Unassembled WGS sequence"/>
</dbReference>
<proteinExistence type="predicted"/>
<protein>
    <submittedName>
        <fullName evidence="2">Uncharacterized protein</fullName>
    </submittedName>
</protein>
<feature type="region of interest" description="Disordered" evidence="1">
    <location>
        <begin position="131"/>
        <end position="151"/>
    </location>
</feature>
<accession>A0ABS9QI32</accession>
<feature type="compositionally biased region" description="Basic and acidic residues" evidence="1">
    <location>
        <begin position="138"/>
        <end position="151"/>
    </location>
</feature>
<gene>
    <name evidence="2" type="ORF">L4923_18770</name>
</gene>
<evidence type="ECO:0000313" key="3">
    <source>
        <dbReference type="Proteomes" id="UP001201701"/>
    </source>
</evidence>
<name>A0ABS9QI32_9HYPH</name>
<comment type="caution">
    <text evidence="2">The sequence shown here is derived from an EMBL/GenBank/DDBJ whole genome shotgun (WGS) entry which is preliminary data.</text>
</comment>
<evidence type="ECO:0000256" key="1">
    <source>
        <dbReference type="SAM" id="MobiDB-lite"/>
    </source>
</evidence>
<keyword evidence="3" id="KW-1185">Reference proteome</keyword>
<evidence type="ECO:0000313" key="2">
    <source>
        <dbReference type="EMBL" id="MCG7507076.1"/>
    </source>
</evidence>
<feature type="compositionally biased region" description="Polar residues" evidence="1">
    <location>
        <begin position="14"/>
        <end position="25"/>
    </location>
</feature>
<organism evidence="2 3">
    <name type="scientific">Mesorhizobium retamae</name>
    <dbReference type="NCBI Taxonomy" id="2912854"/>
    <lineage>
        <taxon>Bacteria</taxon>
        <taxon>Pseudomonadati</taxon>
        <taxon>Pseudomonadota</taxon>
        <taxon>Alphaproteobacteria</taxon>
        <taxon>Hyphomicrobiales</taxon>
        <taxon>Phyllobacteriaceae</taxon>
        <taxon>Mesorhizobium</taxon>
    </lineage>
</organism>
<reference evidence="2 3" key="1">
    <citation type="submission" date="2022-02" db="EMBL/GenBank/DDBJ databases">
        <title>Draft genome sequence of Mezorhizobium retamae strain IRAMC:0171 isolated from Retama raetam nodules.</title>
        <authorList>
            <person name="Bengaied R."/>
            <person name="Sbissi I."/>
            <person name="Huber K."/>
            <person name="Ghodbane F."/>
            <person name="Nouioui I."/>
            <person name="Tarhouni M."/>
            <person name="Gtari M."/>
        </authorList>
    </citation>
    <scope>NUCLEOTIDE SEQUENCE [LARGE SCALE GENOMIC DNA]</scope>
    <source>
        <strain evidence="2 3">IRAMC:0171</strain>
    </source>
</reference>